<accession>M0CHE0</accession>
<protein>
    <submittedName>
        <fullName evidence="2">DNA polymerase B elongation subunit</fullName>
    </submittedName>
</protein>
<dbReference type="eggNOG" id="arCOG03145">
    <property type="taxonomic scope" value="Archaea"/>
</dbReference>
<dbReference type="PROSITE" id="PS50819">
    <property type="entry name" value="INTEIN_ENDONUCLEASE"/>
    <property type="match status" value="1"/>
</dbReference>
<dbReference type="Gene3D" id="2.170.16.10">
    <property type="entry name" value="Hedgehog/Intein (Hint) domain"/>
    <property type="match status" value="1"/>
</dbReference>
<sequence>MSTEIAGEHGDESFQETTTGSCELAAGGFTPETEVITATGPVAVADLAPGDLVYTLDLTTQLAKLKPVTNVQQVAYEDDLVALETRRCDFLVHPDHRMICRTKGQDDLEIRTARNLDAFEYYKLSNEWRTIPGERLGEVDITEFLDDYEMCAATDVHGHTVRRKLPDGCEPIRRSSHFGYFFDPETFERYRTDIEAIATEVTIHAGPNCHRRPYRFDGDDFIEFLGWFVTEGSASDSTTSDTIRIQIAQQDPDHRPAIRTLLERMGLLGRADDQAFSFSSTVFGRLFRSLCGTECHDKHLPSLIWRVAPDQQQLLYETLLAGDADGDETYYTTSDQLAAQVCRLHVELGLKPRRSIRRGTWRVRGRAVNDGFQSSRHVQYVPYQGDLYRLTVADYPSVLAGRNGVFQWTGVSGVA</sequence>
<dbReference type="SMART" id="SM00306">
    <property type="entry name" value="HintN"/>
    <property type="match status" value="1"/>
</dbReference>
<dbReference type="InterPro" id="IPR036844">
    <property type="entry name" value="Hint_dom_sf"/>
</dbReference>
<dbReference type="InterPro" id="IPR027434">
    <property type="entry name" value="Homing_endonucl"/>
</dbReference>
<gene>
    <name evidence="2" type="ORF">C475_18586</name>
</gene>
<keyword evidence="3" id="KW-1185">Reference proteome</keyword>
<reference evidence="2 3" key="1">
    <citation type="journal article" date="2014" name="PLoS Genet.">
        <title>Phylogenetically driven sequencing of extremely halophilic archaea reveals strategies for static and dynamic osmo-response.</title>
        <authorList>
            <person name="Becker E.A."/>
            <person name="Seitzer P.M."/>
            <person name="Tritt A."/>
            <person name="Larsen D."/>
            <person name="Krusor M."/>
            <person name="Yao A.I."/>
            <person name="Wu D."/>
            <person name="Madern D."/>
            <person name="Eisen J.A."/>
            <person name="Darling A.E."/>
            <person name="Facciotti M.T."/>
        </authorList>
    </citation>
    <scope>NUCLEOTIDE SEQUENCE [LARGE SCALE GENOMIC DNA]</scope>
    <source>
        <strain evidence="2 3">2-9-1</strain>
    </source>
</reference>
<dbReference type="GO" id="GO:0004519">
    <property type="term" value="F:endonuclease activity"/>
    <property type="evidence" value="ECO:0007669"/>
    <property type="project" value="InterPro"/>
</dbReference>
<dbReference type="AlphaFoldDB" id="M0CHE0"/>
<dbReference type="Gene3D" id="3.10.28.10">
    <property type="entry name" value="Homing endonucleases"/>
    <property type="match status" value="1"/>
</dbReference>
<comment type="caution">
    <text evidence="2">The sequence shown here is derived from an EMBL/GenBank/DDBJ whole genome shotgun (WGS) entry which is preliminary data.</text>
</comment>
<dbReference type="RefSeq" id="WP_006885382.1">
    <property type="nucleotide sequence ID" value="NZ_AOIU01000037.1"/>
</dbReference>
<dbReference type="SUPFAM" id="SSF51294">
    <property type="entry name" value="Hedgehog/intein (Hint) domain"/>
    <property type="match status" value="1"/>
</dbReference>
<evidence type="ECO:0000313" key="2">
    <source>
        <dbReference type="EMBL" id="ELZ21782.1"/>
    </source>
</evidence>
<dbReference type="EMBL" id="AOIU01000037">
    <property type="protein sequence ID" value="ELZ21782.1"/>
    <property type="molecule type" value="Genomic_DNA"/>
</dbReference>
<feature type="domain" description="DOD-type homing endonuclease" evidence="1">
    <location>
        <begin position="224"/>
        <end position="350"/>
    </location>
</feature>
<dbReference type="OrthoDB" id="302980at2157"/>
<dbReference type="InterPro" id="IPR004042">
    <property type="entry name" value="Intein_endonuc_central"/>
</dbReference>
<organism evidence="2 3">
    <name type="scientific">Halosimplex carlsbadense 2-9-1</name>
    <dbReference type="NCBI Taxonomy" id="797114"/>
    <lineage>
        <taxon>Archaea</taxon>
        <taxon>Methanobacteriati</taxon>
        <taxon>Methanobacteriota</taxon>
        <taxon>Stenosarchaea group</taxon>
        <taxon>Halobacteria</taxon>
        <taxon>Halobacteriales</taxon>
        <taxon>Haloarculaceae</taxon>
        <taxon>Halosimplex</taxon>
    </lineage>
</organism>
<proteinExistence type="predicted"/>
<evidence type="ECO:0000259" key="1">
    <source>
        <dbReference type="PROSITE" id="PS50819"/>
    </source>
</evidence>
<evidence type="ECO:0000313" key="3">
    <source>
        <dbReference type="Proteomes" id="UP000011626"/>
    </source>
</evidence>
<dbReference type="STRING" id="797114.C475_18586"/>
<dbReference type="InterPro" id="IPR003587">
    <property type="entry name" value="Hint_dom_N"/>
</dbReference>
<name>M0CHE0_9EURY</name>
<dbReference type="Proteomes" id="UP000011626">
    <property type="component" value="Unassembled WGS sequence"/>
</dbReference>